<comment type="caution">
    <text evidence="2">The sequence shown here is derived from an EMBL/GenBank/DDBJ whole genome shotgun (WGS) entry which is preliminary data.</text>
</comment>
<keyword evidence="1" id="KW-0732">Signal</keyword>
<evidence type="ECO:0000313" key="3">
    <source>
        <dbReference type="Proteomes" id="UP000617979"/>
    </source>
</evidence>
<dbReference type="PROSITE" id="PS51257">
    <property type="entry name" value="PROKAR_LIPOPROTEIN"/>
    <property type="match status" value="1"/>
</dbReference>
<reference evidence="3" key="1">
    <citation type="journal article" date="2019" name="Int. J. Syst. Evol. Microbiol.">
        <title>The Global Catalogue of Microorganisms (GCM) 10K type strain sequencing project: providing services to taxonomists for standard genome sequencing and annotation.</title>
        <authorList>
            <consortium name="The Broad Institute Genomics Platform"/>
            <consortium name="The Broad Institute Genome Sequencing Center for Infectious Disease"/>
            <person name="Wu L."/>
            <person name="Ma J."/>
        </authorList>
    </citation>
    <scope>NUCLEOTIDE SEQUENCE [LARGE SCALE GENOMIC DNA]</scope>
    <source>
        <strain evidence="3">CGMCC 1.12404</strain>
    </source>
</reference>
<sequence>MNKKWLTGMVAGVMMFCGCSLLTGAVYADDASARDGTSPCPPLSQHAKYWGIDTRGKTDQEIKQELQKKWEERILEHAKGWGINTQGKTVDQIKQELRKKWKKQGMKPNGKWKKQVLEHAKRWGIDTRGKTMEQIRQELRNKRKECGKLYKKAR</sequence>
<accession>A0ABQ1H0X6</accession>
<evidence type="ECO:0000256" key="1">
    <source>
        <dbReference type="SAM" id="SignalP"/>
    </source>
</evidence>
<name>A0ABQ1H0X6_9BACL</name>
<dbReference type="RefSeq" id="WP_188433241.1">
    <property type="nucleotide sequence ID" value="NZ_BMEX01000015.1"/>
</dbReference>
<feature type="chain" id="PRO_5046179780" evidence="1">
    <location>
        <begin position="29"/>
        <end position="154"/>
    </location>
</feature>
<proteinExistence type="predicted"/>
<evidence type="ECO:0000313" key="2">
    <source>
        <dbReference type="EMBL" id="GGA54087.1"/>
    </source>
</evidence>
<dbReference type="EMBL" id="BMEX01000015">
    <property type="protein sequence ID" value="GGA54087.1"/>
    <property type="molecule type" value="Genomic_DNA"/>
</dbReference>
<protein>
    <submittedName>
        <fullName evidence="2">Uncharacterized protein</fullName>
    </submittedName>
</protein>
<feature type="signal peptide" evidence="1">
    <location>
        <begin position="1"/>
        <end position="28"/>
    </location>
</feature>
<keyword evidence="3" id="KW-1185">Reference proteome</keyword>
<organism evidence="2 3">
    <name type="scientific">Kroppenstedtia guangzhouensis</name>
    <dbReference type="NCBI Taxonomy" id="1274356"/>
    <lineage>
        <taxon>Bacteria</taxon>
        <taxon>Bacillati</taxon>
        <taxon>Bacillota</taxon>
        <taxon>Bacilli</taxon>
        <taxon>Bacillales</taxon>
        <taxon>Thermoactinomycetaceae</taxon>
        <taxon>Kroppenstedtia</taxon>
    </lineage>
</organism>
<gene>
    <name evidence="2" type="ORF">GCM10007416_29060</name>
</gene>
<dbReference type="Proteomes" id="UP000617979">
    <property type="component" value="Unassembled WGS sequence"/>
</dbReference>